<gene>
    <name evidence="7" type="ORF">BXY39_2780</name>
</gene>
<evidence type="ECO:0000313" key="7">
    <source>
        <dbReference type="EMBL" id="RMB04516.1"/>
    </source>
</evidence>
<keyword evidence="5 6" id="KW-0472">Membrane</keyword>
<feature type="transmembrane region" description="Helical" evidence="6">
    <location>
        <begin position="187"/>
        <end position="208"/>
    </location>
</feature>
<evidence type="ECO:0000256" key="2">
    <source>
        <dbReference type="ARBA" id="ARBA00022475"/>
    </source>
</evidence>
<comment type="caution">
    <text evidence="7">The sequence shown here is derived from an EMBL/GenBank/DDBJ whole genome shotgun (WGS) entry which is preliminary data.</text>
</comment>
<dbReference type="PANTHER" id="PTHR30086">
    <property type="entry name" value="ARGININE EXPORTER PROTEIN ARGO"/>
    <property type="match status" value="1"/>
</dbReference>
<dbReference type="Proteomes" id="UP000271227">
    <property type="component" value="Unassembled WGS sequence"/>
</dbReference>
<evidence type="ECO:0000256" key="6">
    <source>
        <dbReference type="SAM" id="Phobius"/>
    </source>
</evidence>
<proteinExistence type="predicted"/>
<dbReference type="GO" id="GO:0005886">
    <property type="term" value="C:plasma membrane"/>
    <property type="evidence" value="ECO:0007669"/>
    <property type="project" value="UniProtKB-SubCell"/>
</dbReference>
<dbReference type="RefSeq" id="WP_121939447.1">
    <property type="nucleotide sequence ID" value="NZ_REFR01000013.1"/>
</dbReference>
<keyword evidence="8" id="KW-1185">Reference proteome</keyword>
<dbReference type="Pfam" id="PF01810">
    <property type="entry name" value="LysE"/>
    <property type="match status" value="1"/>
</dbReference>
<dbReference type="GO" id="GO:0015171">
    <property type="term" value="F:amino acid transmembrane transporter activity"/>
    <property type="evidence" value="ECO:0007669"/>
    <property type="project" value="TreeGrafter"/>
</dbReference>
<evidence type="ECO:0000256" key="1">
    <source>
        <dbReference type="ARBA" id="ARBA00004651"/>
    </source>
</evidence>
<feature type="transmembrane region" description="Helical" evidence="6">
    <location>
        <begin position="42"/>
        <end position="67"/>
    </location>
</feature>
<dbReference type="AlphaFoldDB" id="A0A3M0CCN9"/>
<accession>A0A3M0CCN9</accession>
<evidence type="ECO:0000256" key="3">
    <source>
        <dbReference type="ARBA" id="ARBA00022692"/>
    </source>
</evidence>
<keyword evidence="3 6" id="KW-0812">Transmembrane</keyword>
<dbReference type="OrthoDB" id="9807053at2"/>
<feature type="transmembrane region" description="Helical" evidence="6">
    <location>
        <begin position="6"/>
        <end position="30"/>
    </location>
</feature>
<feature type="transmembrane region" description="Helical" evidence="6">
    <location>
        <begin position="118"/>
        <end position="143"/>
    </location>
</feature>
<name>A0A3M0CCN9_9PROT</name>
<evidence type="ECO:0000256" key="5">
    <source>
        <dbReference type="ARBA" id="ARBA00023136"/>
    </source>
</evidence>
<dbReference type="EMBL" id="REFR01000013">
    <property type="protein sequence ID" value="RMB04516.1"/>
    <property type="molecule type" value="Genomic_DNA"/>
</dbReference>
<reference evidence="7 8" key="1">
    <citation type="submission" date="2018-10" db="EMBL/GenBank/DDBJ databases">
        <title>Genomic Encyclopedia of Archaeal and Bacterial Type Strains, Phase II (KMG-II): from individual species to whole genera.</title>
        <authorList>
            <person name="Goeker M."/>
        </authorList>
    </citation>
    <scope>NUCLEOTIDE SEQUENCE [LARGE SCALE GENOMIC DNA]</scope>
    <source>
        <strain evidence="7 8">DSM 25217</strain>
    </source>
</reference>
<feature type="transmembrane region" description="Helical" evidence="6">
    <location>
        <begin position="155"/>
        <end position="175"/>
    </location>
</feature>
<sequence length="209" mass="22058">MHGFWGEWALLAAVMATAAASPGPDFVIAVRNSVLHARRAGLMTALGFALGVGVHAGYSLAGIGAVIAGSEMLFTAVRFGGAVYLAWLGLRGLMSKGAGADSIQADGLLQSRLSDGRAVWMGFLTNLLNPKAVLFFIAVFTQVVRPDVPVTVQSVYALTCMIIVGGWFAFVALVLTSPAVRAPFFRASIWIDRLCGALLIVFSLRLIMA</sequence>
<dbReference type="InterPro" id="IPR001123">
    <property type="entry name" value="LeuE-type"/>
</dbReference>
<dbReference type="PANTHER" id="PTHR30086:SF20">
    <property type="entry name" value="ARGININE EXPORTER PROTEIN ARGO-RELATED"/>
    <property type="match status" value="1"/>
</dbReference>
<keyword evidence="4 6" id="KW-1133">Transmembrane helix</keyword>
<evidence type="ECO:0000256" key="4">
    <source>
        <dbReference type="ARBA" id="ARBA00022989"/>
    </source>
</evidence>
<keyword evidence="2" id="KW-1003">Cell membrane</keyword>
<protein>
    <submittedName>
        <fullName evidence="7">RhtB (Resistance to homoserine/threonine) family protein</fullName>
    </submittedName>
</protein>
<dbReference type="InParanoid" id="A0A3M0CCN9"/>
<evidence type="ECO:0000313" key="8">
    <source>
        <dbReference type="Proteomes" id="UP000271227"/>
    </source>
</evidence>
<comment type="subcellular location">
    <subcellularLocation>
        <location evidence="1">Cell membrane</location>
        <topology evidence="1">Multi-pass membrane protein</topology>
    </subcellularLocation>
</comment>
<organism evidence="7 8">
    <name type="scientific">Eilatimonas milleporae</name>
    <dbReference type="NCBI Taxonomy" id="911205"/>
    <lineage>
        <taxon>Bacteria</taxon>
        <taxon>Pseudomonadati</taxon>
        <taxon>Pseudomonadota</taxon>
        <taxon>Alphaproteobacteria</taxon>
        <taxon>Kordiimonadales</taxon>
        <taxon>Kordiimonadaceae</taxon>
        <taxon>Eilatimonas</taxon>
    </lineage>
</organism>
<dbReference type="PIRSF" id="PIRSF006324">
    <property type="entry name" value="LeuE"/>
    <property type="match status" value="1"/>
</dbReference>